<name>A0A8H8WTM7_9HYPH</name>
<accession>A0A8H8WTM7</accession>
<evidence type="ECO:0000313" key="2">
    <source>
        <dbReference type="Proteomes" id="UP000663508"/>
    </source>
</evidence>
<organism evidence="1 2">
    <name type="scientific">Methylobacterium indicum</name>
    <dbReference type="NCBI Taxonomy" id="1775910"/>
    <lineage>
        <taxon>Bacteria</taxon>
        <taxon>Pseudomonadati</taxon>
        <taxon>Pseudomonadota</taxon>
        <taxon>Alphaproteobacteria</taxon>
        <taxon>Hyphomicrobiales</taxon>
        <taxon>Methylobacteriaceae</taxon>
        <taxon>Methylobacterium</taxon>
    </lineage>
</organism>
<dbReference type="AlphaFoldDB" id="A0A8H8WTM7"/>
<dbReference type="Proteomes" id="UP000663508">
    <property type="component" value="Chromosome"/>
</dbReference>
<proteinExistence type="predicted"/>
<evidence type="ECO:0000313" key="1">
    <source>
        <dbReference type="EMBL" id="BCM84191.1"/>
    </source>
</evidence>
<gene>
    <name evidence="1" type="ORF">mvi_26520</name>
</gene>
<protein>
    <recommendedName>
        <fullName evidence="3">DUF4926 domain-containing protein</fullName>
    </recommendedName>
</protein>
<sequence>MARRVDYLLPSQPLEAAMPAPAFTLFASEDRALVSPAELDVVTLKTPAASDDGGTVPAGATGTIVAVYGDAVAFGVEFEAPIHALATIYPHQIGSVRRVG</sequence>
<reference evidence="1" key="1">
    <citation type="submission" date="2020-11" db="EMBL/GenBank/DDBJ databases">
        <title>Complete genome sequence of a novel pathogenic Methylobacterium strain isolated from rice in Vietnam.</title>
        <authorList>
            <person name="Lai K."/>
            <person name="Okazaki S."/>
            <person name="Higashi K."/>
            <person name="Mori H."/>
            <person name="Toyoda A."/>
            <person name="Kurokawa K."/>
        </authorList>
    </citation>
    <scope>NUCLEOTIDE SEQUENCE</scope>
    <source>
        <strain evidence="1">VL1</strain>
    </source>
</reference>
<dbReference type="KEGG" id="mind:mvi_26520"/>
<dbReference type="EMBL" id="AP024145">
    <property type="protein sequence ID" value="BCM84191.1"/>
    <property type="molecule type" value="Genomic_DNA"/>
</dbReference>
<evidence type="ECO:0008006" key="3">
    <source>
        <dbReference type="Google" id="ProtNLM"/>
    </source>
</evidence>